<gene>
    <name evidence="2" type="ORF">BFP71_12860</name>
</gene>
<dbReference type="STRING" id="1563681.BFP71_12860"/>
<proteinExistence type="predicted"/>
<evidence type="ECO:0000313" key="2">
    <source>
        <dbReference type="EMBL" id="OEK04367.1"/>
    </source>
</evidence>
<evidence type="ECO:0000259" key="1">
    <source>
        <dbReference type="Pfam" id="PF06439"/>
    </source>
</evidence>
<dbReference type="Pfam" id="PF06439">
    <property type="entry name" value="3keto-disac_hyd"/>
    <property type="match status" value="1"/>
</dbReference>
<name>A0A1E5SZ94_9BACT</name>
<dbReference type="Gene3D" id="2.60.120.560">
    <property type="entry name" value="Exo-inulinase, domain 1"/>
    <property type="match status" value="1"/>
</dbReference>
<dbReference type="InterPro" id="IPR010496">
    <property type="entry name" value="AL/BT2_dom"/>
</dbReference>
<reference evidence="2 3" key="1">
    <citation type="submission" date="2016-08" db="EMBL/GenBank/DDBJ databases">
        <title>Draft genome of Fabibacter sp. strain SK-8.</title>
        <authorList>
            <person name="Wong S.-K."/>
            <person name="Hamasaki K."/>
            <person name="Yoshizawa S."/>
        </authorList>
    </citation>
    <scope>NUCLEOTIDE SEQUENCE [LARGE SCALE GENOMIC DNA]</scope>
    <source>
        <strain evidence="2 3">SK-8</strain>
    </source>
</reference>
<dbReference type="RefSeq" id="WP_069835872.1">
    <property type="nucleotide sequence ID" value="NZ_MDGQ01000005.1"/>
</dbReference>
<feature type="domain" description="3-keto-alpha-glucoside-1,2-lyase/3-keto-2-hydroxy-glucal hydratase" evidence="1">
    <location>
        <begin position="25"/>
        <end position="206"/>
    </location>
</feature>
<dbReference type="GO" id="GO:0016787">
    <property type="term" value="F:hydrolase activity"/>
    <property type="evidence" value="ECO:0007669"/>
    <property type="project" value="InterPro"/>
</dbReference>
<dbReference type="OrthoDB" id="9806233at2"/>
<evidence type="ECO:0000313" key="3">
    <source>
        <dbReference type="Proteomes" id="UP000095552"/>
    </source>
</evidence>
<protein>
    <recommendedName>
        <fullName evidence="1">3-keto-alpha-glucoside-1,2-lyase/3-keto-2-hydroxy-glucal hydratase domain-containing protein</fullName>
    </recommendedName>
</protein>
<keyword evidence="3" id="KW-1185">Reference proteome</keyword>
<accession>A0A1E5SZ94</accession>
<dbReference type="EMBL" id="MDGQ01000005">
    <property type="protein sequence ID" value="OEK04367.1"/>
    <property type="molecule type" value="Genomic_DNA"/>
</dbReference>
<sequence>MSNRLTLLIGILTLFAVSCQKSSNDWKELVTDDHLVGWKVLGGEGSYEVKNGEVVGTTKGTSNTFLATENTYENFILELEVLVDPKMNSGIQFRSNQNERGVVNGYQAEIDPSERAWSGGLYDESRRGWLYPLTTNQAGQKAFKNNQWNKYRIEAFDNKVQIWVNDVMTTHFQDSMATKGFIALQVHGVGTKEEEGLQVKWRNIRMLENIKKTDLTPAVEDVTLTDLSTL</sequence>
<dbReference type="AlphaFoldDB" id="A0A1E5SZ94"/>
<comment type="caution">
    <text evidence="2">The sequence shown here is derived from an EMBL/GenBank/DDBJ whole genome shotgun (WGS) entry which is preliminary data.</text>
</comment>
<dbReference type="PROSITE" id="PS51257">
    <property type="entry name" value="PROKAR_LIPOPROTEIN"/>
    <property type="match status" value="1"/>
</dbReference>
<organism evidence="2 3">
    <name type="scientific">Roseivirga misakiensis</name>
    <dbReference type="NCBI Taxonomy" id="1563681"/>
    <lineage>
        <taxon>Bacteria</taxon>
        <taxon>Pseudomonadati</taxon>
        <taxon>Bacteroidota</taxon>
        <taxon>Cytophagia</taxon>
        <taxon>Cytophagales</taxon>
        <taxon>Roseivirgaceae</taxon>
        <taxon>Roseivirga</taxon>
    </lineage>
</organism>
<dbReference type="Proteomes" id="UP000095552">
    <property type="component" value="Unassembled WGS sequence"/>
</dbReference>